<feature type="compositionally biased region" description="Acidic residues" evidence="1">
    <location>
        <begin position="191"/>
        <end position="201"/>
    </location>
</feature>
<feature type="domain" description="GYF" evidence="2">
    <location>
        <begin position="295"/>
        <end position="343"/>
    </location>
</feature>
<evidence type="ECO:0000313" key="4">
    <source>
        <dbReference type="Proteomes" id="UP000193642"/>
    </source>
</evidence>
<feature type="compositionally biased region" description="Basic and acidic residues" evidence="1">
    <location>
        <begin position="166"/>
        <end position="188"/>
    </location>
</feature>
<dbReference type="PANTHER" id="PTHR14445">
    <property type="entry name" value="GRB10 INTERACTING GYF PROTEIN"/>
    <property type="match status" value="1"/>
</dbReference>
<organism evidence="3 4">
    <name type="scientific">Rhizoclosmatium globosum</name>
    <dbReference type="NCBI Taxonomy" id="329046"/>
    <lineage>
        <taxon>Eukaryota</taxon>
        <taxon>Fungi</taxon>
        <taxon>Fungi incertae sedis</taxon>
        <taxon>Chytridiomycota</taxon>
        <taxon>Chytridiomycota incertae sedis</taxon>
        <taxon>Chytridiomycetes</taxon>
        <taxon>Chytridiales</taxon>
        <taxon>Chytriomycetaceae</taxon>
        <taxon>Rhizoclosmatium</taxon>
    </lineage>
</organism>
<feature type="region of interest" description="Disordered" evidence="1">
    <location>
        <begin position="128"/>
        <end position="211"/>
    </location>
</feature>
<evidence type="ECO:0000256" key="1">
    <source>
        <dbReference type="SAM" id="MobiDB-lite"/>
    </source>
</evidence>
<feature type="region of interest" description="Disordered" evidence="1">
    <location>
        <begin position="593"/>
        <end position="629"/>
    </location>
</feature>
<dbReference type="Pfam" id="PF02213">
    <property type="entry name" value="GYF"/>
    <property type="match status" value="1"/>
</dbReference>
<dbReference type="InterPro" id="IPR003169">
    <property type="entry name" value="GYF"/>
</dbReference>
<evidence type="ECO:0000313" key="3">
    <source>
        <dbReference type="EMBL" id="ORY39377.1"/>
    </source>
</evidence>
<feature type="compositionally biased region" description="Pro residues" evidence="1">
    <location>
        <begin position="661"/>
        <end position="675"/>
    </location>
</feature>
<dbReference type="PANTHER" id="PTHR14445:SF36">
    <property type="entry name" value="FI03272P-RELATED"/>
    <property type="match status" value="1"/>
</dbReference>
<dbReference type="GO" id="GO:0005829">
    <property type="term" value="C:cytosol"/>
    <property type="evidence" value="ECO:0007669"/>
    <property type="project" value="TreeGrafter"/>
</dbReference>
<dbReference type="OrthoDB" id="6415790at2759"/>
<dbReference type="SUPFAM" id="SSF55277">
    <property type="entry name" value="GYF domain"/>
    <property type="match status" value="1"/>
</dbReference>
<dbReference type="EMBL" id="MCGO01000040">
    <property type="protein sequence ID" value="ORY39377.1"/>
    <property type="molecule type" value="Genomic_DNA"/>
</dbReference>
<dbReference type="Proteomes" id="UP000193642">
    <property type="component" value="Unassembled WGS sequence"/>
</dbReference>
<dbReference type="Gene3D" id="3.30.1490.40">
    <property type="match status" value="1"/>
</dbReference>
<sequence length="958" mass="101034">MAMNFGSDWTRPLDLQSSNSPSSNTNTNTNTNSNWAAIGAKPRSTNTAAATTSGPGPIGAAVVPESLQSFKYSREMLLSLFDPDLQAPPDLDSSLPIFVAETLDPVANLPLSETEKKILALGSVNSEVGSRRGTFNSRDDKNRGDGYRQRGEIVSSRGGRGGSIRRNSDRTLGRKYDGEGSPERRMSMDSDNQDDSQEETLEEKSVPPAHFPEKQSSALDVLSSASAFVSPSRQLSSNALGTDLNPISDIFGNLAIASEKDSFLKSGSSFVSPSAGGVGLNEPPGIPFRPIVPVISNWFYKDPMGNIQGPFSTDQMQDWFSKNFFSEDLPIKREQDILFEPLSNLLMRFGRERPFSSLDESEALFQQPEPLVQAPLRFPGVGGGFVNPVRSESLGGGYSPFSGALGGIVGAGGHLPMPTRFNSSPSTASMYNNDFMAGRADLRYGGLDHTVPSHGWNDNSGFGMLRGGPNSFGPDLGFGSFNQPQIPQQYNPVAQNAGFSQFGGASIPQFGTQLASSTLVDSFASPSTKEASPVLNAWQNNQSGQMLSPGVAQSVLNAVTAESPQPIAQSPEKIPSKALSPVVQTQVSEPVTSIKATASPSGSPIKSPQQMKTKVAEPEPKLKGKKSQTVKKAVVGMPVPADLIASPAPPAEPLVEAKPVTSPPAPAPAPAPTPAPWVADKATPKLSLKEIQELEQREFEEKEREKARRAHLKLMAEAQAIAEQSASGIPAGAAWTAGQAAKKSLADIMKEEETRRKAEESAVAASVGGGVKSYSNSITPVTTNAGASAPAYVKVAPVASAVPKATTSGWNVVGKPAARPVAAAVVAPTPVVAPKTVLAARPAVVTPVAQPVSTGPNGPSAAFIQWARQALSPLGRSTTAGVQVDDFIQILLMIPTNEPKTMVSICDDTLGGLTAIDPLKFADEFMRRRKADAVNDPSAYAPTSWRATTRAEDSIADL</sequence>
<feature type="compositionally biased region" description="Polar residues" evidence="1">
    <location>
        <begin position="43"/>
        <end position="54"/>
    </location>
</feature>
<dbReference type="PROSITE" id="PS50829">
    <property type="entry name" value="GYF"/>
    <property type="match status" value="1"/>
</dbReference>
<proteinExistence type="predicted"/>
<evidence type="ECO:0000259" key="2">
    <source>
        <dbReference type="PROSITE" id="PS50829"/>
    </source>
</evidence>
<dbReference type="AlphaFoldDB" id="A0A1Y2BXJ8"/>
<keyword evidence="4" id="KW-1185">Reference proteome</keyword>
<dbReference type="CDD" id="cd00072">
    <property type="entry name" value="GYF"/>
    <property type="match status" value="1"/>
</dbReference>
<protein>
    <recommendedName>
        <fullName evidence="2">GYF domain-containing protein</fullName>
    </recommendedName>
</protein>
<gene>
    <name evidence="3" type="ORF">BCR33DRAFT_720210</name>
</gene>
<feature type="region of interest" description="Disordered" evidence="1">
    <location>
        <begin position="650"/>
        <end position="678"/>
    </location>
</feature>
<dbReference type="STRING" id="329046.A0A1Y2BXJ8"/>
<accession>A0A1Y2BXJ8</accession>
<comment type="caution">
    <text evidence="3">The sequence shown here is derived from an EMBL/GenBank/DDBJ whole genome shotgun (WGS) entry which is preliminary data.</text>
</comment>
<dbReference type="InterPro" id="IPR051640">
    <property type="entry name" value="GRB10-interact_GYF"/>
</dbReference>
<feature type="compositionally biased region" description="Polar residues" evidence="1">
    <location>
        <begin position="593"/>
        <end position="612"/>
    </location>
</feature>
<name>A0A1Y2BXJ8_9FUNG</name>
<feature type="compositionally biased region" description="Basic and acidic residues" evidence="1">
    <location>
        <begin position="137"/>
        <end position="151"/>
    </location>
</feature>
<dbReference type="InterPro" id="IPR035445">
    <property type="entry name" value="GYF-like_dom_sf"/>
</dbReference>
<feature type="region of interest" description="Disordered" evidence="1">
    <location>
        <begin position="1"/>
        <end position="58"/>
    </location>
</feature>
<feature type="compositionally biased region" description="Low complexity" evidence="1">
    <location>
        <begin position="17"/>
        <end position="34"/>
    </location>
</feature>
<reference evidence="3 4" key="1">
    <citation type="submission" date="2016-07" db="EMBL/GenBank/DDBJ databases">
        <title>Pervasive Adenine N6-methylation of Active Genes in Fungi.</title>
        <authorList>
            <consortium name="DOE Joint Genome Institute"/>
            <person name="Mondo S.J."/>
            <person name="Dannebaum R.O."/>
            <person name="Kuo R.C."/>
            <person name="Labutti K."/>
            <person name="Haridas S."/>
            <person name="Kuo A."/>
            <person name="Salamov A."/>
            <person name="Ahrendt S.R."/>
            <person name="Lipzen A."/>
            <person name="Sullivan W."/>
            <person name="Andreopoulos W.B."/>
            <person name="Clum A."/>
            <person name="Lindquist E."/>
            <person name="Daum C."/>
            <person name="Ramamoorthy G.K."/>
            <person name="Gryganskyi A."/>
            <person name="Culley D."/>
            <person name="Magnuson J.K."/>
            <person name="James T.Y."/>
            <person name="O'Malley M.A."/>
            <person name="Stajich J.E."/>
            <person name="Spatafora J.W."/>
            <person name="Visel A."/>
            <person name="Grigoriev I.V."/>
        </authorList>
    </citation>
    <scope>NUCLEOTIDE SEQUENCE [LARGE SCALE GENOMIC DNA]</scope>
    <source>
        <strain evidence="3 4">JEL800</strain>
    </source>
</reference>
<dbReference type="SMART" id="SM00444">
    <property type="entry name" value="GYF"/>
    <property type="match status" value="1"/>
</dbReference>